<feature type="region of interest" description="Disordered" evidence="2">
    <location>
        <begin position="236"/>
        <end position="271"/>
    </location>
</feature>
<dbReference type="EMBL" id="CP049008">
    <property type="protein sequence ID" value="QID86280.1"/>
    <property type="molecule type" value="Genomic_DNA"/>
</dbReference>
<protein>
    <submittedName>
        <fullName evidence="4">DNA-binding transcription repressor</fullName>
    </submittedName>
</protein>
<feature type="domain" description="GATA-type" evidence="3">
    <location>
        <begin position="505"/>
        <end position="543"/>
    </location>
</feature>
<feature type="compositionally biased region" description="Basic and acidic residues" evidence="2">
    <location>
        <begin position="241"/>
        <end position="261"/>
    </location>
</feature>
<keyword evidence="1" id="KW-0862">Zinc</keyword>
<keyword evidence="5" id="KW-1185">Reference proteome</keyword>
<organism evidence="4 5">
    <name type="scientific">Saccharomyces pastorianus</name>
    <name type="common">Lager yeast</name>
    <name type="synonym">Saccharomyces cerevisiae x Saccharomyces eubayanus</name>
    <dbReference type="NCBI Taxonomy" id="27292"/>
    <lineage>
        <taxon>Eukaryota</taxon>
        <taxon>Fungi</taxon>
        <taxon>Dikarya</taxon>
        <taxon>Ascomycota</taxon>
        <taxon>Saccharomycotina</taxon>
        <taxon>Saccharomycetes</taxon>
        <taxon>Saccharomycetales</taxon>
        <taxon>Saccharomycetaceae</taxon>
        <taxon>Saccharomyces</taxon>
    </lineage>
</organism>
<name>A0A6C1EBN0_SACPS</name>
<dbReference type="InterPro" id="IPR000679">
    <property type="entry name" value="Znf_GATA"/>
</dbReference>
<dbReference type="OrthoDB" id="2162994at2759"/>
<dbReference type="InterPro" id="IPR013088">
    <property type="entry name" value="Znf_NHR/GATA"/>
</dbReference>
<accession>A0A6C1EBN0</accession>
<feature type="region of interest" description="Disordered" evidence="2">
    <location>
        <begin position="386"/>
        <end position="411"/>
    </location>
</feature>
<evidence type="ECO:0000256" key="1">
    <source>
        <dbReference type="PROSITE-ProRule" id="PRU00094"/>
    </source>
</evidence>
<dbReference type="Gene3D" id="3.30.50.10">
    <property type="entry name" value="Erythroid Transcription Factor GATA-1, subunit A"/>
    <property type="match status" value="1"/>
</dbReference>
<evidence type="ECO:0000256" key="2">
    <source>
        <dbReference type="SAM" id="MobiDB-lite"/>
    </source>
</evidence>
<dbReference type="AlphaFoldDB" id="A0A6C1EBN0"/>
<dbReference type="GO" id="GO:0006355">
    <property type="term" value="P:regulation of DNA-templated transcription"/>
    <property type="evidence" value="ECO:0007669"/>
    <property type="project" value="InterPro"/>
</dbReference>
<dbReference type="PROSITE" id="PS00344">
    <property type="entry name" value="GATA_ZN_FINGER_1"/>
    <property type="match status" value="1"/>
</dbReference>
<reference evidence="4 5" key="1">
    <citation type="journal article" date="2019" name="BMC Genomics">
        <title>Chromosome level assembly and comparative genome analysis confirm lager-brewing yeasts originated from a single hybridization.</title>
        <authorList>
            <person name="Salazar A.N."/>
            <person name="Gorter de Vries A.R."/>
            <person name="van den Broek M."/>
            <person name="Brouwers N."/>
            <person name="de la Torre Cortes P."/>
            <person name="Kuijpers N.G.A."/>
            <person name="Daran J.G."/>
            <person name="Abeel T."/>
        </authorList>
    </citation>
    <scope>NUCLEOTIDE SEQUENCE [LARGE SCALE GENOMIC DNA]</scope>
    <source>
        <strain evidence="4 5">CBS 1483</strain>
    </source>
</reference>
<feature type="region of interest" description="Disordered" evidence="2">
    <location>
        <begin position="40"/>
        <end position="60"/>
    </location>
</feature>
<feature type="compositionally biased region" description="Low complexity" evidence="2">
    <location>
        <begin position="482"/>
        <end position="503"/>
    </location>
</feature>
<dbReference type="GO" id="GO:0008270">
    <property type="term" value="F:zinc ion binding"/>
    <property type="evidence" value="ECO:0007669"/>
    <property type="project" value="UniProtKB-KW"/>
</dbReference>
<feature type="region of interest" description="Disordered" evidence="2">
    <location>
        <begin position="428"/>
        <end position="509"/>
    </location>
</feature>
<feature type="compositionally biased region" description="Polar residues" evidence="2">
    <location>
        <begin position="451"/>
        <end position="467"/>
    </location>
</feature>
<feature type="compositionally biased region" description="Low complexity" evidence="2">
    <location>
        <begin position="40"/>
        <end position="55"/>
    </location>
</feature>
<dbReference type="SMART" id="SM00401">
    <property type="entry name" value="ZnF_GATA"/>
    <property type="match status" value="1"/>
</dbReference>
<evidence type="ECO:0000259" key="3">
    <source>
        <dbReference type="PROSITE" id="PS50114"/>
    </source>
</evidence>
<sequence length="600" mass="67305">MSSLYLKSPLHAFSAGPDSHANGSYFDNLLLPSFSKLSSNNSNNNDDNNNNNNNNITAGNNIHSACPRKYSFHSLNVSPILPPLSLANEILGKKSNTAPASPHHMAYNPISSLTPNSSPEFNKASLSHISFTNPLNYGSHLGISTHSQAQLPLLDRISTVSFSKRPEHCQQSLPSLRHLQLLPSPLQQENAARFPDTSKRTPYWKTNLTHWCKDTNYQDYVKIREEVAHFKPLSIPNLAHENNDNSIREGSFHSKESESNRSSKRHSSSDYTFARTKLIPSILEPKDQFKDLSNNAWSIIPPVTPPMSPPTNRTMERTSSKDTNISFFEDQPNNNDPIFNPIISEKLVQEVKQQRQLKRNSFPTPTPSHKKTNSFKALQMKKLLANRDILSNNSKSSIRKPAKNKITKQASNVFGNTARQLVMKLDNPSYSSVTSSPSPSTPTKSGKARSRSSSPVRPKALTQSPISPNYHRFALDSPPQSPRRSSNSSITKKGSRRSSGSSPTRHHTRVCVSCHSSDSPCWRPSWSPRKQDQLCNSCGLRYKKTHTRCLNDICRKIPTKGEINIMKSNGIDREFVPERNCEIEGYRCLFCNYITETVEN</sequence>
<evidence type="ECO:0000313" key="4">
    <source>
        <dbReference type="EMBL" id="QID86280.1"/>
    </source>
</evidence>
<keyword evidence="1" id="KW-0479">Metal-binding</keyword>
<proteinExistence type="predicted"/>
<dbReference type="Proteomes" id="UP000501346">
    <property type="component" value="Chromosome SeXI"/>
</dbReference>
<dbReference type="SUPFAM" id="SSF57716">
    <property type="entry name" value="Glucocorticoid receptor-like (DNA-binding domain)"/>
    <property type="match status" value="1"/>
</dbReference>
<dbReference type="GO" id="GO:0043565">
    <property type="term" value="F:sequence-specific DNA binding"/>
    <property type="evidence" value="ECO:0007669"/>
    <property type="project" value="InterPro"/>
</dbReference>
<evidence type="ECO:0000313" key="5">
    <source>
        <dbReference type="Proteomes" id="UP000501346"/>
    </source>
</evidence>
<dbReference type="Pfam" id="PF00320">
    <property type="entry name" value="GATA"/>
    <property type="match status" value="1"/>
</dbReference>
<dbReference type="PROSITE" id="PS50114">
    <property type="entry name" value="GATA_ZN_FINGER_2"/>
    <property type="match status" value="1"/>
</dbReference>
<gene>
    <name evidence="4" type="primary">ASH1_2</name>
    <name evidence="4" type="ORF">GRS66_008900</name>
</gene>
<keyword evidence="4" id="KW-0238">DNA-binding</keyword>
<feature type="compositionally biased region" description="Basic residues" evidence="2">
    <location>
        <begin position="397"/>
        <end position="406"/>
    </location>
</feature>
<keyword evidence="1" id="KW-0863">Zinc-finger</keyword>
<feature type="compositionally biased region" description="Low complexity" evidence="2">
    <location>
        <begin position="428"/>
        <end position="445"/>
    </location>
</feature>
<dbReference type="CDD" id="cd00202">
    <property type="entry name" value="ZnF_GATA"/>
    <property type="match status" value="1"/>
</dbReference>